<dbReference type="RefSeq" id="XP_014171324.1">
    <property type="nucleotide sequence ID" value="XM_014315849.1"/>
</dbReference>
<dbReference type="PANTHER" id="PTHR13495:SF0">
    <property type="entry name" value="PSME3-INTERACTING PROTEIN"/>
    <property type="match status" value="1"/>
</dbReference>
<reference evidence="5 6" key="1">
    <citation type="journal article" date="2011" name="Proc. Natl. Acad. Sci. U.S.A.">
        <title>Genome and transcriptome analyses of the mountain pine beetle-fungal symbiont Grosmannia clavigera, a lodgepole pine pathogen.</title>
        <authorList>
            <person name="DiGuistini S."/>
            <person name="Wang Y."/>
            <person name="Liao N.Y."/>
            <person name="Taylor G."/>
            <person name="Tanguay P."/>
            <person name="Feau N."/>
            <person name="Henrissat B."/>
            <person name="Chan S.K."/>
            <person name="Hesse-Orce U."/>
            <person name="Alamouti S.M."/>
            <person name="Tsui C.K.M."/>
            <person name="Docking R.T."/>
            <person name="Levasseur A."/>
            <person name="Haridas S."/>
            <person name="Robertson G."/>
            <person name="Birol I."/>
            <person name="Holt R.A."/>
            <person name="Marra M.A."/>
            <person name="Hamelin R.C."/>
            <person name="Hirst M."/>
            <person name="Jones S.J.M."/>
            <person name="Bohlmann J."/>
            <person name="Breuil C."/>
        </authorList>
    </citation>
    <scope>NUCLEOTIDE SEQUENCE [LARGE SCALE GENOMIC DNA]</scope>
    <source>
        <strain evidence="6">kw1407 / UAMH 11150</strain>
    </source>
</reference>
<evidence type="ECO:0000256" key="2">
    <source>
        <dbReference type="ARBA" id="ARBA00023242"/>
    </source>
</evidence>
<dbReference type="GO" id="GO:0005634">
    <property type="term" value="C:nucleus"/>
    <property type="evidence" value="ECO:0007669"/>
    <property type="project" value="UniProtKB-SubCell"/>
</dbReference>
<feature type="compositionally biased region" description="Basic and acidic residues" evidence="3">
    <location>
        <begin position="115"/>
        <end position="147"/>
    </location>
</feature>
<evidence type="ECO:0000256" key="1">
    <source>
        <dbReference type="ARBA" id="ARBA00004123"/>
    </source>
</evidence>
<evidence type="ECO:0000256" key="3">
    <source>
        <dbReference type="SAM" id="MobiDB-lite"/>
    </source>
</evidence>
<dbReference type="EMBL" id="GL629788">
    <property type="protein sequence ID" value="EFX01842.1"/>
    <property type="molecule type" value="Genomic_DNA"/>
</dbReference>
<feature type="region of interest" description="Disordered" evidence="3">
    <location>
        <begin position="1"/>
        <end position="42"/>
    </location>
</feature>
<proteinExistence type="predicted"/>
<protein>
    <recommendedName>
        <fullName evidence="4">FAM192A/Fyv6 N-terminal domain-containing protein</fullName>
    </recommendedName>
</protein>
<dbReference type="eggNOG" id="ENOG502S6KG">
    <property type="taxonomic scope" value="Eukaryota"/>
</dbReference>
<dbReference type="AlphaFoldDB" id="F0XL39"/>
<feature type="compositionally biased region" description="Basic and acidic residues" evidence="3">
    <location>
        <begin position="26"/>
        <end position="42"/>
    </location>
</feature>
<accession>F0XL39</accession>
<dbReference type="STRING" id="655863.F0XL39"/>
<keyword evidence="6" id="KW-1185">Reference proteome</keyword>
<comment type="subcellular location">
    <subcellularLocation>
        <location evidence="1">Nucleus</location>
    </subcellularLocation>
</comment>
<name>F0XL39_GROCL</name>
<organism evidence="6">
    <name type="scientific">Grosmannia clavigera (strain kw1407 / UAMH 11150)</name>
    <name type="common">Blue stain fungus</name>
    <name type="synonym">Graphiocladiella clavigera</name>
    <dbReference type="NCBI Taxonomy" id="655863"/>
    <lineage>
        <taxon>Eukaryota</taxon>
        <taxon>Fungi</taxon>
        <taxon>Dikarya</taxon>
        <taxon>Ascomycota</taxon>
        <taxon>Pezizomycotina</taxon>
        <taxon>Sordariomycetes</taxon>
        <taxon>Sordariomycetidae</taxon>
        <taxon>Ophiostomatales</taxon>
        <taxon>Ophiostomataceae</taxon>
        <taxon>Leptographium</taxon>
    </lineage>
</organism>
<dbReference type="Proteomes" id="UP000007796">
    <property type="component" value="Unassembled WGS sequence"/>
</dbReference>
<dbReference type="OrthoDB" id="75807at2759"/>
<gene>
    <name evidence="5" type="ORF">CMQ_8308</name>
</gene>
<evidence type="ECO:0000259" key="4">
    <source>
        <dbReference type="Pfam" id="PF10187"/>
    </source>
</evidence>
<dbReference type="Pfam" id="PF10187">
    <property type="entry name" value="FAM192A_Fyv6_N"/>
    <property type="match status" value="1"/>
</dbReference>
<dbReference type="HOGENOM" id="CLU_067596_0_0_1"/>
<evidence type="ECO:0000313" key="5">
    <source>
        <dbReference type="EMBL" id="EFX01842.1"/>
    </source>
</evidence>
<dbReference type="InParanoid" id="F0XL39"/>
<feature type="domain" description="FAM192A/Fyv6 N-terminal" evidence="4">
    <location>
        <begin position="33"/>
        <end position="133"/>
    </location>
</feature>
<dbReference type="PANTHER" id="PTHR13495">
    <property type="entry name" value="NEFA-INTERACTING NUCLEAR PROTEIN NIP30"/>
    <property type="match status" value="1"/>
</dbReference>
<evidence type="ECO:0000313" key="6">
    <source>
        <dbReference type="Proteomes" id="UP000007796"/>
    </source>
</evidence>
<dbReference type="GeneID" id="25981949"/>
<dbReference type="InterPro" id="IPR019331">
    <property type="entry name" value="FAM192A/Fyv6_N"/>
</dbReference>
<keyword evidence="2" id="KW-0539">Nucleus</keyword>
<feature type="region of interest" description="Disordered" evidence="3">
    <location>
        <begin position="114"/>
        <end position="266"/>
    </location>
</feature>
<feature type="compositionally biased region" description="Basic and acidic residues" evidence="3">
    <location>
        <begin position="202"/>
        <end position="221"/>
    </location>
</feature>
<dbReference type="InterPro" id="IPR039845">
    <property type="entry name" value="FAM192A"/>
</dbReference>
<sequence>MSSRFVSGGAIDSSSGEAVALGTSPETKKHDSQVPTRHNTEWEAVERELQERRKRATAKQAAGVSDGEKSLYDVLEANKAAKQAAFDEAHRLKNQFRPLDEDEVDFLDSILASSRAEEERVRRETQEGLDKFREEQQRQETPRDRDTVGIVDNYVSTNAAGLLHEGGWHVSNAAGSRKRKRREDKAGPFMGLRRKGVASADAKQDREQKSEATTHKSDCERGQLGGKVPQRRSNKNNLEDGSPVEVPKAKLALVDYGSDGEISGGD</sequence>
<feature type="region of interest" description="Disordered" evidence="3">
    <location>
        <begin position="47"/>
        <end position="66"/>
    </location>
</feature>